<feature type="region of interest" description="Disordered" evidence="1">
    <location>
        <begin position="133"/>
        <end position="163"/>
    </location>
</feature>
<accession>A0A903V8J9</accession>
<name>A0A903V8J9_AEDAE</name>
<evidence type="ECO:0000313" key="2">
    <source>
        <dbReference type="EnsemblMetazoa" id="AAEL019886-PA"/>
    </source>
</evidence>
<protein>
    <submittedName>
        <fullName evidence="2">Uncharacterized protein</fullName>
    </submittedName>
</protein>
<sequence length="594" mass="67482">MFGDYKEEPPLEMSFQDVGDLPSAGPSRYRKRRMSAGKSPGLRLPEVTESSIEDMNRLLQQWGLEALSDRFAEHLIDLNVLDYILDVDIVDLCRDLPIRYRLVLRHNIQNGYHKNIIIGDQSGKRPHTVITFSKDTGAFDSDSPDRRKRKKKKNTADPMMFDTLGSDIEPSSFLAEETPANHNDTSGTESVKEDASIRSILIKEPKFRSILNYLDKGLVPDATGLRYMNRLVVNHFFEERILEESSYPKKQEKHALALKILEAFPQLEKTRVTPDAPKESYFFWICGGKDKGPHTGLIETRTANMRKEVPPEQRRYQRKEKGTVVNYILPDSIREHATTIASLEPLPSNEEAISNGMNECIDLHSCILQQGDSDLTEALVSTFPHLLSYRGKMVQQIFQRLHTYYESTARSDKFLLLGLLIDTKSFNNVENKYIRATLRILKKLTVSGKKNESGESSSEEAEAAPLIRWIKPKEGEQDVQAVQRHVSALSYLAPHIVCVADVFKKGDMFVVFQGKYIACGKSAAHTLDVFFKIFAVFGIPVPVLLRKIHELLMVYLWKVTSTCKSVAVTKLMGKLKELEMSNDEDDYEDADDLS</sequence>
<evidence type="ECO:0000256" key="1">
    <source>
        <dbReference type="SAM" id="MobiDB-lite"/>
    </source>
</evidence>
<gene>
    <name evidence="2" type="primary">5563908</name>
</gene>
<dbReference type="OrthoDB" id="7764728at2759"/>
<reference evidence="2 3" key="1">
    <citation type="submission" date="2017-06" db="EMBL/GenBank/DDBJ databases">
        <title>Aedes aegypti genome working group (AGWG) sequencing and assembly.</title>
        <authorList>
            <consortium name="Aedes aegypti Genome Working Group (AGWG)"/>
            <person name="Matthews B.J."/>
        </authorList>
    </citation>
    <scope>NUCLEOTIDE SEQUENCE [LARGE SCALE GENOMIC DNA]</scope>
    <source>
        <strain evidence="2 3">LVP_AGWG</strain>
    </source>
</reference>
<dbReference type="AlphaFoldDB" id="A0A903V8J9"/>
<dbReference type="Proteomes" id="UP000008820">
    <property type="component" value="Chromosome 3"/>
</dbReference>
<reference evidence="2" key="2">
    <citation type="submission" date="2025-08" db="UniProtKB">
        <authorList>
            <consortium name="EnsemblMetazoa"/>
        </authorList>
    </citation>
    <scope>IDENTIFICATION</scope>
    <source>
        <strain evidence="2">LVP_AGWG</strain>
    </source>
</reference>
<keyword evidence="3" id="KW-1185">Reference proteome</keyword>
<proteinExistence type="predicted"/>
<dbReference type="EnsemblMetazoa" id="AAEL019886-RA">
    <property type="protein sequence ID" value="AAEL019886-PA"/>
    <property type="gene ID" value="AAEL019886"/>
</dbReference>
<evidence type="ECO:0000313" key="3">
    <source>
        <dbReference type="Proteomes" id="UP000008820"/>
    </source>
</evidence>
<organism evidence="2 3">
    <name type="scientific">Aedes aegypti</name>
    <name type="common">Yellowfever mosquito</name>
    <name type="synonym">Culex aegypti</name>
    <dbReference type="NCBI Taxonomy" id="7159"/>
    <lineage>
        <taxon>Eukaryota</taxon>
        <taxon>Metazoa</taxon>
        <taxon>Ecdysozoa</taxon>
        <taxon>Arthropoda</taxon>
        <taxon>Hexapoda</taxon>
        <taxon>Insecta</taxon>
        <taxon>Pterygota</taxon>
        <taxon>Neoptera</taxon>
        <taxon>Endopterygota</taxon>
        <taxon>Diptera</taxon>
        <taxon>Nematocera</taxon>
        <taxon>Culicoidea</taxon>
        <taxon>Culicidae</taxon>
        <taxon>Culicinae</taxon>
        <taxon>Aedini</taxon>
        <taxon>Aedes</taxon>
        <taxon>Stegomyia</taxon>
    </lineage>
</organism>
<feature type="region of interest" description="Disordered" evidence="1">
    <location>
        <begin position="1"/>
        <end position="43"/>
    </location>
</feature>